<dbReference type="Proteomes" id="UP001168821">
    <property type="component" value="Unassembled WGS sequence"/>
</dbReference>
<evidence type="ECO:0000313" key="2">
    <source>
        <dbReference type="Proteomes" id="UP001168821"/>
    </source>
</evidence>
<proteinExistence type="predicted"/>
<reference evidence="1" key="1">
    <citation type="journal article" date="2023" name="G3 (Bethesda)">
        <title>Whole genome assemblies of Zophobas morio and Tenebrio molitor.</title>
        <authorList>
            <person name="Kaur S."/>
            <person name="Stinson S.A."/>
            <person name="diCenzo G.C."/>
        </authorList>
    </citation>
    <scope>NUCLEOTIDE SEQUENCE</scope>
    <source>
        <strain evidence="1">QUZm001</strain>
    </source>
</reference>
<dbReference type="EMBL" id="JALNTZ010000007">
    <property type="protein sequence ID" value="KAJ3646038.1"/>
    <property type="molecule type" value="Genomic_DNA"/>
</dbReference>
<protein>
    <submittedName>
        <fullName evidence="1">Uncharacterized protein</fullName>
    </submittedName>
</protein>
<organism evidence="1 2">
    <name type="scientific">Zophobas morio</name>
    <dbReference type="NCBI Taxonomy" id="2755281"/>
    <lineage>
        <taxon>Eukaryota</taxon>
        <taxon>Metazoa</taxon>
        <taxon>Ecdysozoa</taxon>
        <taxon>Arthropoda</taxon>
        <taxon>Hexapoda</taxon>
        <taxon>Insecta</taxon>
        <taxon>Pterygota</taxon>
        <taxon>Neoptera</taxon>
        <taxon>Endopterygota</taxon>
        <taxon>Coleoptera</taxon>
        <taxon>Polyphaga</taxon>
        <taxon>Cucujiformia</taxon>
        <taxon>Tenebrionidae</taxon>
        <taxon>Zophobas</taxon>
    </lineage>
</organism>
<keyword evidence="2" id="KW-1185">Reference proteome</keyword>
<evidence type="ECO:0000313" key="1">
    <source>
        <dbReference type="EMBL" id="KAJ3646038.1"/>
    </source>
</evidence>
<sequence length="84" mass="9882">MCLCKDLPEMVCKPRSPRSPWRRHQREIVKPRLSRKIVSSARVNLNCHWAKFEEIADMVKITNRPSLDNEINENLANEIRELGN</sequence>
<dbReference type="AlphaFoldDB" id="A0AA38HYI2"/>
<accession>A0AA38HYI2</accession>
<gene>
    <name evidence="1" type="ORF">Zmor_023649</name>
</gene>
<comment type="caution">
    <text evidence="1">The sequence shown here is derived from an EMBL/GenBank/DDBJ whole genome shotgun (WGS) entry which is preliminary data.</text>
</comment>
<name>A0AA38HYI2_9CUCU</name>